<comment type="caution">
    <text evidence="6">The sequence shown here is derived from an EMBL/GenBank/DDBJ whole genome shotgun (WGS) entry which is preliminary data.</text>
</comment>
<dbReference type="InterPro" id="IPR018484">
    <property type="entry name" value="FGGY_N"/>
</dbReference>
<keyword evidence="3" id="KW-0808">Transferase</keyword>
<feature type="non-terminal residue" evidence="6">
    <location>
        <position position="1"/>
    </location>
</feature>
<accession>A0ABX1JM35</accession>
<evidence type="ECO:0000256" key="4">
    <source>
        <dbReference type="ARBA" id="ARBA00022777"/>
    </source>
</evidence>
<dbReference type="Gene3D" id="3.30.420.40">
    <property type="match status" value="1"/>
</dbReference>
<dbReference type="SUPFAM" id="SSF53067">
    <property type="entry name" value="Actin-like ATPase domain"/>
    <property type="match status" value="1"/>
</dbReference>
<proteinExistence type="inferred from homology"/>
<sequence>FDAEGTGWADVASLCRELFSRHDAGSVAGVGVSAMGPSLVVTDEDLVPPRPAILYGIDSRAGAEIQELTEEFGADTIFAESGKVLSSQAVGPKIRWLRNHEPEVFSRARHWHSLNSYILARLSGEFVLDHHTASQCDPLYDLRRSQWHPDRYDAVAGHLPRPALAWPAEVAGRAHQAPAEATGLPAGVPVCAGTVDAWAEAFSAGVRHPGDL</sequence>
<keyword evidence="2" id="KW-0119">Carbohydrate metabolism</keyword>
<evidence type="ECO:0000256" key="1">
    <source>
        <dbReference type="ARBA" id="ARBA00009156"/>
    </source>
</evidence>
<dbReference type="EMBL" id="JAAZSR010000071">
    <property type="protein sequence ID" value="NKX50206.1"/>
    <property type="molecule type" value="Genomic_DNA"/>
</dbReference>
<protein>
    <submittedName>
        <fullName evidence="6">Sugar kinase</fullName>
    </submittedName>
</protein>
<evidence type="ECO:0000259" key="5">
    <source>
        <dbReference type="Pfam" id="PF00370"/>
    </source>
</evidence>
<feature type="domain" description="Carbohydrate kinase FGGY N-terminal" evidence="5">
    <location>
        <begin position="8"/>
        <end position="202"/>
    </location>
</feature>
<organism evidence="6 7">
    <name type="scientific">Arthrobacter deserti</name>
    <dbReference type="NCBI Taxonomy" id="1742687"/>
    <lineage>
        <taxon>Bacteria</taxon>
        <taxon>Bacillati</taxon>
        <taxon>Actinomycetota</taxon>
        <taxon>Actinomycetes</taxon>
        <taxon>Micrococcales</taxon>
        <taxon>Micrococcaceae</taxon>
        <taxon>Arthrobacter</taxon>
    </lineage>
</organism>
<comment type="similarity">
    <text evidence="1">Belongs to the FGGY kinase family.</text>
</comment>
<evidence type="ECO:0000256" key="3">
    <source>
        <dbReference type="ARBA" id="ARBA00022679"/>
    </source>
</evidence>
<keyword evidence="2" id="KW-0859">Xylose metabolism</keyword>
<dbReference type="GO" id="GO:0016301">
    <property type="term" value="F:kinase activity"/>
    <property type="evidence" value="ECO:0007669"/>
    <property type="project" value="UniProtKB-KW"/>
</dbReference>
<dbReference type="InterPro" id="IPR050406">
    <property type="entry name" value="FGGY_Carb_Kinase"/>
</dbReference>
<keyword evidence="7" id="KW-1185">Reference proteome</keyword>
<dbReference type="Proteomes" id="UP000523795">
    <property type="component" value="Unassembled WGS sequence"/>
</dbReference>
<dbReference type="Pfam" id="PF00370">
    <property type="entry name" value="FGGY_N"/>
    <property type="match status" value="1"/>
</dbReference>
<keyword evidence="4 6" id="KW-0418">Kinase</keyword>
<feature type="non-terminal residue" evidence="6">
    <location>
        <position position="212"/>
    </location>
</feature>
<dbReference type="PANTHER" id="PTHR43095">
    <property type="entry name" value="SUGAR KINASE"/>
    <property type="match status" value="1"/>
</dbReference>
<evidence type="ECO:0000313" key="6">
    <source>
        <dbReference type="EMBL" id="NKX50206.1"/>
    </source>
</evidence>
<dbReference type="InterPro" id="IPR043129">
    <property type="entry name" value="ATPase_NBD"/>
</dbReference>
<evidence type="ECO:0000256" key="2">
    <source>
        <dbReference type="ARBA" id="ARBA00022629"/>
    </source>
</evidence>
<dbReference type="PANTHER" id="PTHR43095:SF5">
    <property type="entry name" value="XYLULOSE KINASE"/>
    <property type="match status" value="1"/>
</dbReference>
<evidence type="ECO:0000313" key="7">
    <source>
        <dbReference type="Proteomes" id="UP000523795"/>
    </source>
</evidence>
<name>A0ABX1JM35_9MICC</name>
<reference evidence="6 7" key="1">
    <citation type="submission" date="2020-04" db="EMBL/GenBank/DDBJ databases">
        <authorList>
            <person name="Liu S."/>
        </authorList>
    </citation>
    <scope>NUCLEOTIDE SEQUENCE [LARGE SCALE GENOMIC DNA]</scope>
    <source>
        <strain evidence="6 7">CGMCC 1.15091</strain>
    </source>
</reference>
<gene>
    <name evidence="6" type="ORF">HER39_06410</name>
</gene>